<dbReference type="InterPro" id="IPR017946">
    <property type="entry name" value="PLC-like_Pdiesterase_TIM-brl"/>
</dbReference>
<accession>A0A6A6QUC0</accession>
<gene>
    <name evidence="1" type="ORF">BU16DRAFT_527578</name>
</gene>
<dbReference type="GO" id="GO:0006629">
    <property type="term" value="P:lipid metabolic process"/>
    <property type="evidence" value="ECO:0007669"/>
    <property type="project" value="InterPro"/>
</dbReference>
<sequence length="469" mass="51740">MPSKGIQCYAYIGAPGCQVEFSVPKTTINKHDLNNWTQDHLEVDQKNLGSLFHYTGRFSFRVSRDGRELTNQWVEVNSLTGDLDDGTMKDMQQTPSILTEDVIITYSFYDAGPGVAGLPKQHQCAVSVTPNHSDWIRDVAPIDSPQADKPFHRMVLPSSHDIGMNSMTTSKAMLRNAGTNIIKMALGTLPGAFRVLDKVSDSAINAIAPNIIYGLAVTQKDSLSTILAIGARYFEFRPAHCHREMQKVSPLPDTLYFQHGAIPGMPYAEFLHDIVQFLNSHREEIVVAQLRWDGVPGDCPRPSDDELREHIDKAREGTDIQVGNLDDMRNKTIKQLRQDRQRLILIRDIEQASNYDDKANATLDGATIVTALDSMSGNPPRGKPLILLQCQATATNIPDVIAYSVLSSDASTSPLLATKPICDIKTLPSLRGDVGKNLTREDGVVAIMNDFFEGGTAEVAIGLSRDRLR</sequence>
<keyword evidence="2" id="KW-1185">Reference proteome</keyword>
<dbReference type="Gene3D" id="3.20.20.190">
    <property type="entry name" value="Phosphatidylinositol (PI) phosphodiesterase"/>
    <property type="match status" value="1"/>
</dbReference>
<protein>
    <submittedName>
        <fullName evidence="1">PLC-like phosphodiesterase</fullName>
    </submittedName>
</protein>
<evidence type="ECO:0000313" key="2">
    <source>
        <dbReference type="Proteomes" id="UP000799750"/>
    </source>
</evidence>
<dbReference type="AlphaFoldDB" id="A0A6A6QUC0"/>
<dbReference type="InterPro" id="IPR051057">
    <property type="entry name" value="PI-PLC_domain"/>
</dbReference>
<reference evidence="1" key="1">
    <citation type="journal article" date="2020" name="Stud. Mycol.">
        <title>101 Dothideomycetes genomes: a test case for predicting lifestyles and emergence of pathogens.</title>
        <authorList>
            <person name="Haridas S."/>
            <person name="Albert R."/>
            <person name="Binder M."/>
            <person name="Bloem J."/>
            <person name="Labutti K."/>
            <person name="Salamov A."/>
            <person name="Andreopoulos B."/>
            <person name="Baker S."/>
            <person name="Barry K."/>
            <person name="Bills G."/>
            <person name="Bluhm B."/>
            <person name="Cannon C."/>
            <person name="Castanera R."/>
            <person name="Culley D."/>
            <person name="Daum C."/>
            <person name="Ezra D."/>
            <person name="Gonzalez J."/>
            <person name="Henrissat B."/>
            <person name="Kuo A."/>
            <person name="Liang C."/>
            <person name="Lipzen A."/>
            <person name="Lutzoni F."/>
            <person name="Magnuson J."/>
            <person name="Mondo S."/>
            <person name="Nolan M."/>
            <person name="Ohm R."/>
            <person name="Pangilinan J."/>
            <person name="Park H.-J."/>
            <person name="Ramirez L."/>
            <person name="Alfaro M."/>
            <person name="Sun H."/>
            <person name="Tritt A."/>
            <person name="Yoshinaga Y."/>
            <person name="Zwiers L.-H."/>
            <person name="Turgeon B."/>
            <person name="Goodwin S."/>
            <person name="Spatafora J."/>
            <person name="Crous P."/>
            <person name="Grigoriev I."/>
        </authorList>
    </citation>
    <scope>NUCLEOTIDE SEQUENCE</scope>
    <source>
        <strain evidence="1">CBS 269.34</strain>
    </source>
</reference>
<name>A0A6A6QUC0_9PEZI</name>
<organism evidence="1 2">
    <name type="scientific">Lophium mytilinum</name>
    <dbReference type="NCBI Taxonomy" id="390894"/>
    <lineage>
        <taxon>Eukaryota</taxon>
        <taxon>Fungi</taxon>
        <taxon>Dikarya</taxon>
        <taxon>Ascomycota</taxon>
        <taxon>Pezizomycotina</taxon>
        <taxon>Dothideomycetes</taxon>
        <taxon>Pleosporomycetidae</taxon>
        <taxon>Mytilinidiales</taxon>
        <taxon>Mytilinidiaceae</taxon>
        <taxon>Lophium</taxon>
    </lineage>
</organism>
<dbReference type="EMBL" id="MU004190">
    <property type="protein sequence ID" value="KAF2494507.1"/>
    <property type="molecule type" value="Genomic_DNA"/>
</dbReference>
<dbReference type="SUPFAM" id="SSF51695">
    <property type="entry name" value="PLC-like phosphodiesterases"/>
    <property type="match status" value="1"/>
</dbReference>
<evidence type="ECO:0000313" key="1">
    <source>
        <dbReference type="EMBL" id="KAF2494507.1"/>
    </source>
</evidence>
<dbReference type="Proteomes" id="UP000799750">
    <property type="component" value="Unassembled WGS sequence"/>
</dbReference>
<dbReference type="GO" id="GO:0008081">
    <property type="term" value="F:phosphoric diester hydrolase activity"/>
    <property type="evidence" value="ECO:0007669"/>
    <property type="project" value="InterPro"/>
</dbReference>
<dbReference type="OrthoDB" id="1046782at2759"/>
<proteinExistence type="predicted"/>
<dbReference type="PANTHER" id="PTHR13593">
    <property type="match status" value="1"/>
</dbReference>
<dbReference type="PANTHER" id="PTHR13593:SF146">
    <property type="entry name" value="PLC-LIKE PHOSPHODIESTERASE"/>
    <property type="match status" value="1"/>
</dbReference>